<dbReference type="RefSeq" id="WP_085852300.1">
    <property type="nucleotide sequence ID" value="NZ_FOPF01000001.1"/>
</dbReference>
<evidence type="ECO:0008006" key="3">
    <source>
        <dbReference type="Google" id="ProtNLM"/>
    </source>
</evidence>
<keyword evidence="2" id="KW-1185">Reference proteome</keyword>
<sequence>MNEMVEHDLERPGTVEDLHDALADLAGSRGSVRTLDSDHFVTFVPRGATLLVTFEETGRTLARDSGVPISADFADDKNWSILHVAARRRSWFRSEAMFSYFDELADDVFFDEYDRVIFYGAGPGGFAAATYSVTAPGARVILVEPLATVDRSRAGWDSRFYQQLLSRPGPRYPYAPDMIEAAEAAFLLYDPSRALDHVHASLFAGSNVTHLRANNLTTPKDGPLETTLEEIGALHPMIEGLGSGRLGHVDIYRLLRARRDHMPFLTRTLRRSGRRNSAFLTAVLCRYVTARRNSPPFQKHLKAALRQMEAEGALPGTFGAV</sequence>
<dbReference type="OrthoDB" id="7840273at2"/>
<organism evidence="1 2">
    <name type="scientific">Palleronia marisminoris</name>
    <dbReference type="NCBI Taxonomy" id="315423"/>
    <lineage>
        <taxon>Bacteria</taxon>
        <taxon>Pseudomonadati</taxon>
        <taxon>Pseudomonadota</taxon>
        <taxon>Alphaproteobacteria</taxon>
        <taxon>Rhodobacterales</taxon>
        <taxon>Roseobacteraceae</taxon>
        <taxon>Palleronia</taxon>
    </lineage>
</organism>
<dbReference type="EMBL" id="FWFV01000001">
    <property type="protein sequence ID" value="SLN14400.1"/>
    <property type="molecule type" value="Genomic_DNA"/>
</dbReference>
<dbReference type="Proteomes" id="UP000193870">
    <property type="component" value="Unassembled WGS sequence"/>
</dbReference>
<gene>
    <name evidence="1" type="ORF">PAM7066_00257</name>
</gene>
<accession>A0A1Y5RGV8</accession>
<evidence type="ECO:0000313" key="2">
    <source>
        <dbReference type="Proteomes" id="UP000193870"/>
    </source>
</evidence>
<evidence type="ECO:0000313" key="1">
    <source>
        <dbReference type="EMBL" id="SLN14400.1"/>
    </source>
</evidence>
<name>A0A1Y5RGV8_9RHOB</name>
<dbReference type="STRING" id="315423.SAMN04488020_101256"/>
<protein>
    <recommendedName>
        <fullName evidence="3">Phosphoadenosine phosphosulfate reductase</fullName>
    </recommendedName>
</protein>
<reference evidence="1 2" key="1">
    <citation type="submission" date="2017-03" db="EMBL/GenBank/DDBJ databases">
        <authorList>
            <person name="Afonso C.L."/>
            <person name="Miller P.J."/>
            <person name="Scott M.A."/>
            <person name="Spackman E."/>
            <person name="Goraichik I."/>
            <person name="Dimitrov K.M."/>
            <person name="Suarez D.L."/>
            <person name="Swayne D.E."/>
        </authorList>
    </citation>
    <scope>NUCLEOTIDE SEQUENCE [LARGE SCALE GENOMIC DNA]</scope>
    <source>
        <strain evidence="1 2">CECT 7066</strain>
    </source>
</reference>
<proteinExistence type="predicted"/>
<dbReference type="AlphaFoldDB" id="A0A1Y5RGV8"/>